<reference evidence="2" key="2">
    <citation type="submission" date="2012-08" db="EMBL/GenBank/DDBJ databases">
        <title>Whole-genome sequence of Nocardiopsis alba strain ATCC BAA-2165 associated with honeybees.</title>
        <authorList>
            <person name="Qiao J."/>
            <person name="Chen L."/>
            <person name="Li Y."/>
            <person name="Wang J."/>
            <person name="Zhang W."/>
            <person name="Chen S."/>
        </authorList>
    </citation>
    <scope>NUCLEOTIDE SEQUENCE [LARGE SCALE GENOMIC DNA]</scope>
    <source>
        <strain evidence="2">ATCC BAA-2165 / BE74</strain>
    </source>
</reference>
<gene>
    <name evidence="1" type="ordered locus">B005_2825</name>
</gene>
<accession>J7LBR2</accession>
<dbReference type="Proteomes" id="UP000003779">
    <property type="component" value="Chromosome"/>
</dbReference>
<sequence length="44" mass="4824">MPTKGVIVYTIAYGKRQVHGHDPASLTSRIGYGPVVKSEAERPR</sequence>
<name>J7LBR2_NOCAA</name>
<proteinExistence type="predicted"/>
<organism evidence="1 2">
    <name type="scientific">Nocardiopsis alba (strain ATCC BAA-2165 / BE74)</name>
    <dbReference type="NCBI Taxonomy" id="1205910"/>
    <lineage>
        <taxon>Bacteria</taxon>
        <taxon>Bacillati</taxon>
        <taxon>Actinomycetota</taxon>
        <taxon>Actinomycetes</taxon>
        <taxon>Streptosporangiales</taxon>
        <taxon>Nocardiopsidaceae</taxon>
        <taxon>Nocardiopsis</taxon>
    </lineage>
</organism>
<dbReference type="HOGENOM" id="CLU_3219223_0_0_11"/>
<evidence type="ECO:0000313" key="2">
    <source>
        <dbReference type="Proteomes" id="UP000003779"/>
    </source>
</evidence>
<dbReference type="STRING" id="1205910.B005_2825"/>
<evidence type="ECO:0000313" key="1">
    <source>
        <dbReference type="EMBL" id="AFR11053.1"/>
    </source>
</evidence>
<dbReference type="AlphaFoldDB" id="J7LBR2"/>
<dbReference type="PATRIC" id="fig|1205910.3.peg.2672"/>
<protein>
    <submittedName>
        <fullName evidence="1">Uncharacterized protein</fullName>
    </submittedName>
</protein>
<dbReference type="KEGG" id="nal:B005_2825"/>
<reference evidence="1 2" key="1">
    <citation type="journal article" date="2012" name="J. Bacteriol.">
        <title>Whole-Genome Sequence of Nocardiopsis alba Strain ATCC BAA-2165, Associated with Honeybees.</title>
        <authorList>
            <person name="Qiao J."/>
            <person name="Chen L."/>
            <person name="Li Y."/>
            <person name="Wang J."/>
            <person name="Zhang W."/>
            <person name="Chen S."/>
        </authorList>
    </citation>
    <scope>NUCLEOTIDE SEQUENCE [LARGE SCALE GENOMIC DNA]</scope>
    <source>
        <strain evidence="2">ATCC BAA-2165 / BE74</strain>
    </source>
</reference>
<dbReference type="EMBL" id="CP003788">
    <property type="protein sequence ID" value="AFR11053.1"/>
    <property type="molecule type" value="Genomic_DNA"/>
</dbReference>